<sequence>MENTLQKWSTLERLVFRFAFLLLGLFMVFFNNGTLPMFYVIMKYPLSLLHVFIPWLGKAWLKLPYPITEFTNGSGDTTYDFVVLLCVAVLALVGTLVWSLLDRKRTNYNRLFYWLSVAVRFYVGAMLINYGMVKVVQLQFPAPNLFRLVTTYGESSPMGLAWTFLGFSKGYNLFMGIAEVSAGLLFFRKTVTLGTIISLMTTANIMAVNYFYDVPVKIVTTALVVMCLFLLAPNFVRLFNFFVRGHGATLRTLESPVVVKKWKRITKYSLKYLLIAFIVIGSIWKVVSLRSVYGRDAPKSLLYGAYEVETFIKNGQTIPKETERADRWKMLILESPDEAAIKMPNGEYSYPFVRIDTAKKKMVFSITEDMKAPSTLDYRLPDSNKLWLKGVLFGDSVEITLKKMRFELTERQLNWINERPYNR</sequence>
<keyword evidence="1" id="KW-1133">Transmembrane helix</keyword>
<feature type="transmembrane region" description="Helical" evidence="1">
    <location>
        <begin position="218"/>
        <end position="236"/>
    </location>
</feature>
<protein>
    <recommendedName>
        <fullName evidence="4">DoxX family protein</fullName>
    </recommendedName>
</protein>
<evidence type="ECO:0000256" key="1">
    <source>
        <dbReference type="SAM" id="Phobius"/>
    </source>
</evidence>
<name>A0ABU7I7X8_9SPHI</name>
<evidence type="ECO:0000313" key="2">
    <source>
        <dbReference type="EMBL" id="MEE1945569.1"/>
    </source>
</evidence>
<feature type="transmembrane region" description="Helical" evidence="1">
    <location>
        <begin position="81"/>
        <end position="101"/>
    </location>
</feature>
<gene>
    <name evidence="2" type="ORF">VRU48_10670</name>
</gene>
<evidence type="ECO:0000313" key="3">
    <source>
        <dbReference type="Proteomes" id="UP001336835"/>
    </source>
</evidence>
<evidence type="ECO:0008006" key="4">
    <source>
        <dbReference type="Google" id="ProtNLM"/>
    </source>
</evidence>
<feature type="transmembrane region" description="Helical" evidence="1">
    <location>
        <begin position="270"/>
        <end position="287"/>
    </location>
</feature>
<organism evidence="2 3">
    <name type="scientific">Pedobacter albus</name>
    <dbReference type="NCBI Taxonomy" id="3113905"/>
    <lineage>
        <taxon>Bacteria</taxon>
        <taxon>Pseudomonadati</taxon>
        <taxon>Bacteroidota</taxon>
        <taxon>Sphingobacteriia</taxon>
        <taxon>Sphingobacteriales</taxon>
        <taxon>Sphingobacteriaceae</taxon>
        <taxon>Pedobacter</taxon>
    </lineage>
</organism>
<keyword evidence="1" id="KW-0472">Membrane</keyword>
<feature type="transmembrane region" description="Helical" evidence="1">
    <location>
        <begin position="14"/>
        <end position="32"/>
    </location>
</feature>
<feature type="transmembrane region" description="Helical" evidence="1">
    <location>
        <begin position="113"/>
        <end position="133"/>
    </location>
</feature>
<comment type="caution">
    <text evidence="2">The sequence shown here is derived from an EMBL/GenBank/DDBJ whole genome shotgun (WGS) entry which is preliminary data.</text>
</comment>
<keyword evidence="1" id="KW-0812">Transmembrane</keyword>
<dbReference type="EMBL" id="JAZDQT010000002">
    <property type="protein sequence ID" value="MEE1945569.1"/>
    <property type="molecule type" value="Genomic_DNA"/>
</dbReference>
<feature type="transmembrane region" description="Helical" evidence="1">
    <location>
        <begin position="159"/>
        <end position="178"/>
    </location>
</feature>
<keyword evidence="3" id="KW-1185">Reference proteome</keyword>
<accession>A0ABU7I7X8</accession>
<reference evidence="2 3" key="1">
    <citation type="submission" date="2024-01" db="EMBL/GenBank/DDBJ databases">
        <title>Pedobacter sp. nov., isolated from fresh soil.</title>
        <authorList>
            <person name="Le N.T.T."/>
        </authorList>
    </citation>
    <scope>NUCLEOTIDE SEQUENCE [LARGE SCALE GENOMIC DNA]</scope>
    <source>
        <strain evidence="2 3">KR3-3</strain>
    </source>
</reference>
<dbReference type="Proteomes" id="UP001336835">
    <property type="component" value="Unassembled WGS sequence"/>
</dbReference>
<feature type="transmembrane region" description="Helical" evidence="1">
    <location>
        <begin position="190"/>
        <end position="212"/>
    </location>
</feature>
<dbReference type="RefSeq" id="WP_330107912.1">
    <property type="nucleotide sequence ID" value="NZ_JAZDQT010000002.1"/>
</dbReference>
<proteinExistence type="predicted"/>